<name>A0A4R4ZW95_9ACTN</name>
<evidence type="ECO:0000313" key="6">
    <source>
        <dbReference type="Proteomes" id="UP000295124"/>
    </source>
</evidence>
<dbReference type="InterPro" id="IPR027417">
    <property type="entry name" value="P-loop_NTPase"/>
</dbReference>
<dbReference type="PANTHER" id="PTHR24220:SF685">
    <property type="entry name" value="ABC TRANSPORTER RELATED"/>
    <property type="match status" value="1"/>
</dbReference>
<dbReference type="GO" id="GO:0016887">
    <property type="term" value="F:ATP hydrolysis activity"/>
    <property type="evidence" value="ECO:0007669"/>
    <property type="project" value="InterPro"/>
</dbReference>
<keyword evidence="1" id="KW-0813">Transport</keyword>
<dbReference type="OrthoDB" id="3176024at2"/>
<evidence type="ECO:0000313" key="5">
    <source>
        <dbReference type="EMBL" id="TDD62820.1"/>
    </source>
</evidence>
<proteinExistence type="predicted"/>
<dbReference type="PROSITE" id="PS00211">
    <property type="entry name" value="ABC_TRANSPORTER_1"/>
    <property type="match status" value="1"/>
</dbReference>
<protein>
    <submittedName>
        <fullName evidence="5">ABC transporter ATP-binding protein</fullName>
    </submittedName>
</protein>
<dbReference type="InterPro" id="IPR003593">
    <property type="entry name" value="AAA+_ATPase"/>
</dbReference>
<dbReference type="AlphaFoldDB" id="A0A4R4ZW95"/>
<dbReference type="Gene3D" id="3.40.50.300">
    <property type="entry name" value="P-loop containing nucleotide triphosphate hydrolases"/>
    <property type="match status" value="1"/>
</dbReference>
<dbReference type="SUPFAM" id="SSF52540">
    <property type="entry name" value="P-loop containing nucleoside triphosphate hydrolases"/>
    <property type="match status" value="1"/>
</dbReference>
<organism evidence="5 6">
    <name type="scientific">Kribbella antibiotica</name>
    <dbReference type="NCBI Taxonomy" id="190195"/>
    <lineage>
        <taxon>Bacteria</taxon>
        <taxon>Bacillati</taxon>
        <taxon>Actinomycetota</taxon>
        <taxon>Actinomycetes</taxon>
        <taxon>Propionibacteriales</taxon>
        <taxon>Kribbellaceae</taxon>
        <taxon>Kribbella</taxon>
    </lineage>
</organism>
<keyword evidence="3 5" id="KW-0067">ATP-binding</keyword>
<dbReference type="InterPro" id="IPR015854">
    <property type="entry name" value="ABC_transpr_LolD-like"/>
</dbReference>
<dbReference type="InterPro" id="IPR017911">
    <property type="entry name" value="MacB-like_ATP-bd"/>
</dbReference>
<dbReference type="InterPro" id="IPR003439">
    <property type="entry name" value="ABC_transporter-like_ATP-bd"/>
</dbReference>
<keyword evidence="6" id="KW-1185">Reference proteome</keyword>
<dbReference type="PANTHER" id="PTHR24220">
    <property type="entry name" value="IMPORT ATP-BINDING PROTEIN"/>
    <property type="match status" value="1"/>
</dbReference>
<dbReference type="RefSeq" id="WP_132164724.1">
    <property type="nucleotide sequence ID" value="NZ_SMKX01000004.1"/>
</dbReference>
<dbReference type="GO" id="GO:0005524">
    <property type="term" value="F:ATP binding"/>
    <property type="evidence" value="ECO:0007669"/>
    <property type="project" value="UniProtKB-KW"/>
</dbReference>
<gene>
    <name evidence="5" type="ORF">E1263_02080</name>
</gene>
<comment type="caution">
    <text evidence="5">The sequence shown here is derived from an EMBL/GenBank/DDBJ whole genome shotgun (WGS) entry which is preliminary data.</text>
</comment>
<keyword evidence="2" id="KW-0547">Nucleotide-binding</keyword>
<dbReference type="EMBL" id="SMKX01000004">
    <property type="protein sequence ID" value="TDD62820.1"/>
    <property type="molecule type" value="Genomic_DNA"/>
</dbReference>
<dbReference type="GO" id="GO:0022857">
    <property type="term" value="F:transmembrane transporter activity"/>
    <property type="evidence" value="ECO:0007669"/>
    <property type="project" value="TreeGrafter"/>
</dbReference>
<reference evidence="5 6" key="1">
    <citation type="submission" date="2019-03" db="EMBL/GenBank/DDBJ databases">
        <title>Draft genome sequences of novel Actinobacteria.</title>
        <authorList>
            <person name="Sahin N."/>
            <person name="Ay H."/>
            <person name="Saygin H."/>
        </authorList>
    </citation>
    <scope>NUCLEOTIDE SEQUENCE [LARGE SCALE GENOMIC DNA]</scope>
    <source>
        <strain evidence="5 6">JCM 13523</strain>
    </source>
</reference>
<dbReference type="InterPro" id="IPR017871">
    <property type="entry name" value="ABC_transporter-like_CS"/>
</dbReference>
<evidence type="ECO:0000256" key="2">
    <source>
        <dbReference type="ARBA" id="ARBA00022741"/>
    </source>
</evidence>
<evidence type="ECO:0000259" key="4">
    <source>
        <dbReference type="PROSITE" id="PS50893"/>
    </source>
</evidence>
<evidence type="ECO:0000256" key="3">
    <source>
        <dbReference type="ARBA" id="ARBA00022840"/>
    </source>
</evidence>
<dbReference type="GO" id="GO:0005886">
    <property type="term" value="C:plasma membrane"/>
    <property type="evidence" value="ECO:0007669"/>
    <property type="project" value="TreeGrafter"/>
</dbReference>
<dbReference type="PROSITE" id="PS50893">
    <property type="entry name" value="ABC_TRANSPORTER_2"/>
    <property type="match status" value="1"/>
</dbReference>
<accession>A0A4R4ZW95</accession>
<evidence type="ECO:0000256" key="1">
    <source>
        <dbReference type="ARBA" id="ARBA00022448"/>
    </source>
</evidence>
<dbReference type="SMART" id="SM00382">
    <property type="entry name" value="AAA"/>
    <property type="match status" value="1"/>
</dbReference>
<dbReference type="Proteomes" id="UP000295124">
    <property type="component" value="Unassembled WGS sequence"/>
</dbReference>
<feature type="domain" description="ABC transporter" evidence="4">
    <location>
        <begin position="14"/>
        <end position="234"/>
    </location>
</feature>
<sequence>MSFQSPQLASQVVLSGHGLVKYYGPVVGLAGVDVGVRAGEALAVMGPSGNGKTTLLHVLAGILTPDQGEVWLGGERVDQLNDAARTVLRRRRLGFVFQDNQLLAELPADENVALPLMVDGVSRRDAIGRARATLAQVGLANEVGRRPGELSGGQAQRVAIARALVGEPQVVFADEPTGALDATTGSQVIDLLIGAATHRGAAVVVVTHDNSVAARCHRTLTIVDGRVHESLGATR</sequence>
<dbReference type="Pfam" id="PF00005">
    <property type="entry name" value="ABC_tran"/>
    <property type="match status" value="1"/>
</dbReference>
<dbReference type="CDD" id="cd03255">
    <property type="entry name" value="ABC_MJ0796_LolCDE_FtsE"/>
    <property type="match status" value="1"/>
</dbReference>